<dbReference type="InterPro" id="IPR029058">
    <property type="entry name" value="AB_hydrolase_fold"/>
</dbReference>
<dbReference type="PANTHER" id="PTHR43248:SF25">
    <property type="entry name" value="AB HYDROLASE-1 DOMAIN-CONTAINING PROTEIN-RELATED"/>
    <property type="match status" value="1"/>
</dbReference>
<dbReference type="SUPFAM" id="SSF53474">
    <property type="entry name" value="alpha/beta-Hydrolases"/>
    <property type="match status" value="1"/>
</dbReference>
<dbReference type="EC" id="1.-.-.-" evidence="4"/>
<evidence type="ECO:0000256" key="1">
    <source>
        <dbReference type="ARBA" id="ARBA00010088"/>
    </source>
</evidence>
<name>A0A5K1JW39_9APHY</name>
<dbReference type="InterPro" id="IPR051601">
    <property type="entry name" value="Serine_prot/Carboxylest_S33"/>
</dbReference>
<dbReference type="GO" id="GO:0016491">
    <property type="term" value="F:oxidoreductase activity"/>
    <property type="evidence" value="ECO:0007669"/>
    <property type="project" value="UniProtKB-KW"/>
</dbReference>
<evidence type="ECO:0000256" key="2">
    <source>
        <dbReference type="ARBA" id="ARBA00022801"/>
    </source>
</evidence>
<dbReference type="AlphaFoldDB" id="A0A5K1JW39"/>
<dbReference type="Gene3D" id="3.40.50.1820">
    <property type="entry name" value="alpha/beta hydrolase"/>
    <property type="match status" value="1"/>
</dbReference>
<reference evidence="4" key="1">
    <citation type="submission" date="2019-10" db="EMBL/GenBank/DDBJ databases">
        <authorList>
            <person name="Nor Muhammad N."/>
        </authorList>
    </citation>
    <scope>NUCLEOTIDE SEQUENCE</scope>
</reference>
<protein>
    <submittedName>
        <fullName evidence="4">Ketoreductase CTB6 )</fullName>
        <ecNumber evidence="4">1.-.-.-</ecNumber>
    </submittedName>
</protein>
<proteinExistence type="inferred from homology"/>
<accession>A0A5K1JW39</accession>
<evidence type="ECO:0000256" key="3">
    <source>
        <dbReference type="SAM" id="SignalP"/>
    </source>
</evidence>
<dbReference type="GO" id="GO:0016787">
    <property type="term" value="F:hydrolase activity"/>
    <property type="evidence" value="ECO:0007669"/>
    <property type="project" value="UniProtKB-KW"/>
</dbReference>
<dbReference type="PANTHER" id="PTHR43248">
    <property type="entry name" value="2-SUCCINYL-6-HYDROXY-2,4-CYCLOHEXADIENE-1-CARBOXYLATE SYNTHASE"/>
    <property type="match status" value="1"/>
</dbReference>
<dbReference type="EMBL" id="LR725487">
    <property type="protein sequence ID" value="VWO96252.1"/>
    <property type="molecule type" value="Genomic_DNA"/>
</dbReference>
<keyword evidence="2" id="KW-0378">Hydrolase</keyword>
<keyword evidence="3" id="KW-0732">Signal</keyword>
<feature type="signal peptide" evidence="3">
    <location>
        <begin position="1"/>
        <end position="21"/>
    </location>
</feature>
<comment type="similarity">
    <text evidence="1">Belongs to the peptidase S33 family.</text>
</comment>
<keyword evidence="4" id="KW-0560">Oxidoreductase</keyword>
<organism evidence="4">
    <name type="scientific">Ganoderma boninense</name>
    <dbReference type="NCBI Taxonomy" id="34458"/>
    <lineage>
        <taxon>Eukaryota</taxon>
        <taxon>Fungi</taxon>
        <taxon>Dikarya</taxon>
        <taxon>Basidiomycota</taxon>
        <taxon>Agaricomycotina</taxon>
        <taxon>Agaricomycetes</taxon>
        <taxon>Polyporales</taxon>
        <taxon>Polyporaceae</taxon>
        <taxon>Ganoderma</taxon>
    </lineage>
</organism>
<feature type="chain" id="PRO_5023844197" evidence="3">
    <location>
        <begin position="22"/>
        <end position="268"/>
    </location>
</feature>
<gene>
    <name evidence="4" type="primary">A0ST44</name>
</gene>
<sequence length="268" mass="28574">MKPSPFVPAFVLLLASRSALGLVIDQGAQSDCDKGGTNTSSIQWGPCDPSIVTDSSLSCGFFEIPIDYHNASVGKGRIAVIKANATGERRGTYFLNPGGPGQSGLAELSTSPIASYLLNVTGGLYDIVSWDPRGVGSLSIPGDVYCFDSVDEYDAFFNGTIELSGIEMTGNFTNQSDIDALLAQADTMQKKYVELGKKCQEHSDGKYLKYIGTAATVRDLVALVDALDGPEAPINYLGYSYGTILGSWLVNSTCSSLMLLEYGRKADR</sequence>
<evidence type="ECO:0000313" key="4">
    <source>
        <dbReference type="EMBL" id="VWO96252.1"/>
    </source>
</evidence>